<gene>
    <name evidence="1" type="ORF">MM415B09686_0006</name>
</gene>
<dbReference type="EMBL" id="MT143388">
    <property type="protein sequence ID" value="QJA96314.1"/>
    <property type="molecule type" value="Genomic_DNA"/>
</dbReference>
<organism evidence="1">
    <name type="scientific">viral metagenome</name>
    <dbReference type="NCBI Taxonomy" id="1070528"/>
    <lineage>
        <taxon>unclassified sequences</taxon>
        <taxon>metagenomes</taxon>
        <taxon>organismal metagenomes</taxon>
    </lineage>
</organism>
<sequence length="58" mass="6754">MLQVRKRKGLNCWVIDIIDHDGRNIAITDLDWNILKREVNHLLKSGNTTQAIMRVNGR</sequence>
<proteinExistence type="predicted"/>
<evidence type="ECO:0000313" key="1">
    <source>
        <dbReference type="EMBL" id="QJA96314.1"/>
    </source>
</evidence>
<name>A0A6M3LS26_9ZZZZ</name>
<accession>A0A6M3LS26</accession>
<dbReference type="AlphaFoldDB" id="A0A6M3LS26"/>
<protein>
    <submittedName>
        <fullName evidence="1">Uncharacterized protein</fullName>
    </submittedName>
</protein>
<reference evidence="1" key="1">
    <citation type="submission" date="2020-03" db="EMBL/GenBank/DDBJ databases">
        <title>The deep terrestrial virosphere.</title>
        <authorList>
            <person name="Holmfeldt K."/>
            <person name="Nilsson E."/>
            <person name="Simone D."/>
            <person name="Lopez-Fernandez M."/>
            <person name="Wu X."/>
            <person name="de Brujin I."/>
            <person name="Lundin D."/>
            <person name="Andersson A."/>
            <person name="Bertilsson S."/>
            <person name="Dopson M."/>
        </authorList>
    </citation>
    <scope>NUCLEOTIDE SEQUENCE</scope>
    <source>
        <strain evidence="1">MM415B09686</strain>
    </source>
</reference>